<dbReference type="Gene3D" id="3.30.2010.10">
    <property type="entry name" value="Metalloproteases ('zincins'), catalytic domain"/>
    <property type="match status" value="1"/>
</dbReference>
<organism evidence="2 3">
    <name type="scientific">Candidatus Magasanikbacteria bacterium CG10_big_fil_rev_8_21_14_0_10_42_10</name>
    <dbReference type="NCBI Taxonomy" id="1974649"/>
    <lineage>
        <taxon>Bacteria</taxon>
        <taxon>Candidatus Magasanikiibacteriota</taxon>
    </lineage>
</organism>
<gene>
    <name evidence="2" type="ORF">COU32_03470</name>
</gene>
<protein>
    <recommendedName>
        <fullName evidence="1">YgjP-like metallopeptidase domain-containing protein</fullName>
    </recommendedName>
</protein>
<dbReference type="AlphaFoldDB" id="A0A2H0TVK9"/>
<accession>A0A2H0TVK9</accession>
<dbReference type="InterPro" id="IPR002725">
    <property type="entry name" value="YgjP-like_metallopeptidase"/>
</dbReference>
<sequence length="178" mass="21097">MPPSYTIKRHARSKHIRITVNADAKVIVTAPRHVSEQRVRDFFDAQVEWVEQVLARMQHKKKMVVPDGITQDTLAACRGRALRFVRDRLRQYNEHYAYTYHRISIKKMSSRWGSCSSEGNMSFHYRLLFLPVELADYVIVHELCHLKELNHSHRFWKLVGETIPDYAKRKHALDTYHI</sequence>
<feature type="domain" description="YgjP-like metallopeptidase" evidence="1">
    <location>
        <begin position="77"/>
        <end position="175"/>
    </location>
</feature>
<dbReference type="PANTHER" id="PTHR30399:SF1">
    <property type="entry name" value="UTP PYROPHOSPHATASE"/>
    <property type="match status" value="1"/>
</dbReference>
<dbReference type="PANTHER" id="PTHR30399">
    <property type="entry name" value="UNCHARACTERIZED PROTEIN YGJP"/>
    <property type="match status" value="1"/>
</dbReference>
<dbReference type="CDD" id="cd07344">
    <property type="entry name" value="M48_yhfN_like"/>
    <property type="match status" value="1"/>
</dbReference>
<feature type="domain" description="YgjP-like metallopeptidase" evidence="1">
    <location>
        <begin position="14"/>
        <end position="64"/>
    </location>
</feature>
<reference evidence="3" key="1">
    <citation type="submission" date="2017-09" db="EMBL/GenBank/DDBJ databases">
        <title>Depth-based differentiation of microbial function through sediment-hosted aquifers and enrichment of novel symbionts in the deep terrestrial subsurface.</title>
        <authorList>
            <person name="Probst A.J."/>
            <person name="Ladd B."/>
            <person name="Jarett J.K."/>
            <person name="Geller-Mcgrath D.E."/>
            <person name="Sieber C.M.K."/>
            <person name="Emerson J.B."/>
            <person name="Anantharaman K."/>
            <person name="Thomas B.C."/>
            <person name="Malmstrom R."/>
            <person name="Stieglmeier M."/>
            <person name="Klingl A."/>
            <person name="Woyke T."/>
            <person name="Ryan C.M."/>
            <person name="Banfield J.F."/>
        </authorList>
    </citation>
    <scope>NUCLEOTIDE SEQUENCE [LARGE SCALE GENOMIC DNA]</scope>
</reference>
<dbReference type="Pfam" id="PF01863">
    <property type="entry name" value="YgjP-like"/>
    <property type="match status" value="2"/>
</dbReference>
<evidence type="ECO:0000313" key="3">
    <source>
        <dbReference type="Proteomes" id="UP000231530"/>
    </source>
</evidence>
<evidence type="ECO:0000313" key="2">
    <source>
        <dbReference type="EMBL" id="PIR76189.1"/>
    </source>
</evidence>
<comment type="caution">
    <text evidence="2">The sequence shown here is derived from an EMBL/GenBank/DDBJ whole genome shotgun (WGS) entry which is preliminary data.</text>
</comment>
<evidence type="ECO:0000259" key="1">
    <source>
        <dbReference type="Pfam" id="PF01863"/>
    </source>
</evidence>
<dbReference type="Proteomes" id="UP000231530">
    <property type="component" value="Unassembled WGS sequence"/>
</dbReference>
<proteinExistence type="predicted"/>
<dbReference type="EMBL" id="PFBY01000038">
    <property type="protein sequence ID" value="PIR76189.1"/>
    <property type="molecule type" value="Genomic_DNA"/>
</dbReference>
<dbReference type="InterPro" id="IPR053136">
    <property type="entry name" value="UTP_pyrophosphatase-like"/>
</dbReference>
<name>A0A2H0TVK9_9BACT</name>